<reference evidence="3" key="1">
    <citation type="submission" date="2016-10" db="EMBL/GenBank/DDBJ databases">
        <authorList>
            <person name="Varghese N."/>
            <person name="Submissions S."/>
        </authorList>
    </citation>
    <scope>NUCLEOTIDE SEQUENCE [LARGE SCALE GENOMIC DNA]</scope>
    <source>
        <strain evidence="3">DSM 45460</strain>
    </source>
</reference>
<dbReference type="EMBL" id="FNFM01000004">
    <property type="protein sequence ID" value="SDK12017.1"/>
    <property type="molecule type" value="Genomic_DNA"/>
</dbReference>
<dbReference type="GO" id="GO:0010181">
    <property type="term" value="F:FMN binding"/>
    <property type="evidence" value="ECO:0007669"/>
    <property type="project" value="TreeGrafter"/>
</dbReference>
<name>A0A1G8ZAI0_ACTMZ</name>
<proteinExistence type="predicted"/>
<dbReference type="AlphaFoldDB" id="A0A1G8ZAI0"/>
<dbReference type="InterPro" id="IPR029039">
    <property type="entry name" value="Flavoprotein-like_sf"/>
</dbReference>
<keyword evidence="3" id="KW-1185">Reference proteome</keyword>
<dbReference type="SUPFAM" id="SSF52218">
    <property type="entry name" value="Flavoproteins"/>
    <property type="match status" value="1"/>
</dbReference>
<feature type="domain" description="NADPH-dependent FMN reductase-like" evidence="1">
    <location>
        <begin position="6"/>
        <end position="150"/>
    </location>
</feature>
<evidence type="ECO:0000259" key="1">
    <source>
        <dbReference type="Pfam" id="PF03358"/>
    </source>
</evidence>
<accession>A0A1G8ZAI0</accession>
<gene>
    <name evidence="2" type="ORF">SAMN04487820_104333</name>
</gene>
<dbReference type="PANTHER" id="PTHR30543">
    <property type="entry name" value="CHROMATE REDUCTASE"/>
    <property type="match status" value="1"/>
</dbReference>
<dbReference type="OrthoDB" id="9812295at2"/>
<dbReference type="Gene3D" id="3.40.50.360">
    <property type="match status" value="1"/>
</dbReference>
<dbReference type="InterPro" id="IPR005025">
    <property type="entry name" value="FMN_Rdtase-like_dom"/>
</dbReference>
<dbReference type="Proteomes" id="UP000199213">
    <property type="component" value="Unassembled WGS sequence"/>
</dbReference>
<dbReference type="RefSeq" id="WP_092627494.1">
    <property type="nucleotide sequence ID" value="NZ_FNFM01000004.1"/>
</dbReference>
<evidence type="ECO:0000313" key="3">
    <source>
        <dbReference type="Proteomes" id="UP000199213"/>
    </source>
</evidence>
<protein>
    <submittedName>
        <fullName evidence="2">NAD(P)H-dependent FMN reductase</fullName>
    </submittedName>
</protein>
<sequence>MTENITKLAVIIGSVRDGRFGPTVANWFVEQAERHGGIEVELIDLLDYPLPLNMPSADSLDAETKTLHRQLQAKISDADAYAVVTPEYNHTTSPALSNTIDWFLQEWKAKPVGLISYGGMGGGLRAAEHLRQIFAELHAVTVRDMLSFHNPWGKFGEGDVPVAPEGSEEAAKVLLDQLVWWGQALRRARTEVPYVA</sequence>
<organism evidence="2 3">
    <name type="scientific">Actinopolyspora mzabensis</name>
    <dbReference type="NCBI Taxonomy" id="995066"/>
    <lineage>
        <taxon>Bacteria</taxon>
        <taxon>Bacillati</taxon>
        <taxon>Actinomycetota</taxon>
        <taxon>Actinomycetes</taxon>
        <taxon>Actinopolysporales</taxon>
        <taxon>Actinopolysporaceae</taxon>
        <taxon>Actinopolyspora</taxon>
    </lineage>
</organism>
<dbReference type="InterPro" id="IPR050712">
    <property type="entry name" value="NAD(P)H-dep_reductase"/>
</dbReference>
<evidence type="ECO:0000313" key="2">
    <source>
        <dbReference type="EMBL" id="SDK12017.1"/>
    </source>
</evidence>
<dbReference type="GO" id="GO:0016491">
    <property type="term" value="F:oxidoreductase activity"/>
    <property type="evidence" value="ECO:0007669"/>
    <property type="project" value="InterPro"/>
</dbReference>
<dbReference type="GO" id="GO:0005829">
    <property type="term" value="C:cytosol"/>
    <property type="evidence" value="ECO:0007669"/>
    <property type="project" value="TreeGrafter"/>
</dbReference>
<dbReference type="Pfam" id="PF03358">
    <property type="entry name" value="FMN_red"/>
    <property type="match status" value="1"/>
</dbReference>
<dbReference type="PANTHER" id="PTHR30543:SF21">
    <property type="entry name" value="NAD(P)H-DEPENDENT FMN REDUCTASE LOT6"/>
    <property type="match status" value="1"/>
</dbReference>